<evidence type="ECO:0000313" key="2">
    <source>
        <dbReference type="EMBL" id="QPD04406.1"/>
    </source>
</evidence>
<dbReference type="InterPro" id="IPR021383">
    <property type="entry name" value="DUF3015"/>
</dbReference>
<sequence length="157" mass="17024">MLISMRGTAMVFCLALGLAGCDATRELVKAPFDATTAVSNGTTQGASELTEPTKEFTSSTTPGTRVGDDNLIRAKQRLHKFAASNFDNLQHEIATGRGEYLTSLATLAQIPAEGHPKFFSRLQKRYSTFYTAGPAPEDLTHRLVDAVWLQPLGTHPD</sequence>
<evidence type="ECO:0008006" key="4">
    <source>
        <dbReference type="Google" id="ProtNLM"/>
    </source>
</evidence>
<evidence type="ECO:0000256" key="1">
    <source>
        <dbReference type="SAM" id="MobiDB-lite"/>
    </source>
</evidence>
<dbReference type="Proteomes" id="UP000593737">
    <property type="component" value="Chromosome"/>
</dbReference>
<gene>
    <name evidence="2" type="ORF">Nkreftii_002180</name>
</gene>
<feature type="region of interest" description="Disordered" evidence="1">
    <location>
        <begin position="39"/>
        <end position="62"/>
    </location>
</feature>
<name>A0A7S8FEM6_9BACT</name>
<proteinExistence type="predicted"/>
<reference evidence="2 3" key="1">
    <citation type="journal article" date="2020" name="ISME J.">
        <title>Enrichment and physiological characterization of a novel comammox Nitrospira indicates ammonium inhibition of complete nitrification.</title>
        <authorList>
            <person name="Sakoula D."/>
            <person name="Koch H."/>
            <person name="Frank J."/>
            <person name="Jetten M.S.M."/>
            <person name="van Kessel M.A.H.J."/>
            <person name="Lucker S."/>
        </authorList>
    </citation>
    <scope>NUCLEOTIDE SEQUENCE [LARGE SCALE GENOMIC DNA]</scope>
    <source>
        <strain evidence="2">Comreactor17</strain>
    </source>
</reference>
<dbReference type="Pfam" id="PF11220">
    <property type="entry name" value="DUF3015"/>
    <property type="match status" value="1"/>
</dbReference>
<evidence type="ECO:0000313" key="3">
    <source>
        <dbReference type="Proteomes" id="UP000593737"/>
    </source>
</evidence>
<accession>A0A7S8FEM6</accession>
<dbReference type="KEGG" id="nkf:Nkreftii_002180"/>
<dbReference type="PROSITE" id="PS51257">
    <property type="entry name" value="PROKAR_LIPOPROTEIN"/>
    <property type="match status" value="1"/>
</dbReference>
<dbReference type="AlphaFoldDB" id="A0A7S8FEM6"/>
<organism evidence="2 3">
    <name type="scientific">Candidatus Nitrospira kreftii</name>
    <dbReference type="NCBI Taxonomy" id="2652173"/>
    <lineage>
        <taxon>Bacteria</taxon>
        <taxon>Pseudomonadati</taxon>
        <taxon>Nitrospirota</taxon>
        <taxon>Nitrospiria</taxon>
        <taxon>Nitrospirales</taxon>
        <taxon>Nitrospiraceae</taxon>
        <taxon>Nitrospira</taxon>
    </lineage>
</organism>
<protein>
    <recommendedName>
        <fullName evidence="4">DUF3015 domain-containing protein</fullName>
    </recommendedName>
</protein>
<dbReference type="EMBL" id="CP047423">
    <property type="protein sequence ID" value="QPD04406.1"/>
    <property type="molecule type" value="Genomic_DNA"/>
</dbReference>